<evidence type="ECO:0000313" key="3">
    <source>
        <dbReference type="Proteomes" id="UP000057820"/>
    </source>
</evidence>
<dbReference type="AlphaFoldDB" id="A0A0H5P6I5"/>
<dbReference type="InterPro" id="IPR032710">
    <property type="entry name" value="NTF2-like_dom_sf"/>
</dbReference>
<gene>
    <name evidence="2" type="primary">ksi_2</name>
    <name evidence="2" type="ORF">ERS450000_02770</name>
</gene>
<dbReference type="EMBL" id="LN868938">
    <property type="protein sequence ID" value="CRY78136.1"/>
    <property type="molecule type" value="Genomic_DNA"/>
</dbReference>
<accession>A0A0H5P6I5</accession>
<name>A0A0H5P6I5_NOCFR</name>
<proteinExistence type="predicted"/>
<sequence length="126" mass="14467">MTQKIRDTIERYVELVGSGPTQGIVDLYTEDATVEDPIGTPLRRGHEAIREFYSVFESLDRSTELRTDTVRIAGNHAAFMFDVVTVHGDQRFTVTPIDVMEFDEDGRIVRMRAYWNPEQDMRAEPA</sequence>
<evidence type="ECO:0000259" key="1">
    <source>
        <dbReference type="Pfam" id="PF12680"/>
    </source>
</evidence>
<dbReference type="Pfam" id="PF12680">
    <property type="entry name" value="SnoaL_2"/>
    <property type="match status" value="1"/>
</dbReference>
<dbReference type="RefSeq" id="WP_060592834.1">
    <property type="nucleotide sequence ID" value="NZ_CAACYE020000001.1"/>
</dbReference>
<dbReference type="KEGG" id="nfr:ERS450000_02770"/>
<dbReference type="Gene3D" id="3.10.450.50">
    <property type="match status" value="1"/>
</dbReference>
<dbReference type="SUPFAM" id="SSF54427">
    <property type="entry name" value="NTF2-like"/>
    <property type="match status" value="1"/>
</dbReference>
<keyword evidence="2" id="KW-0413">Isomerase</keyword>
<evidence type="ECO:0000313" key="2">
    <source>
        <dbReference type="EMBL" id="CRY78136.1"/>
    </source>
</evidence>
<reference evidence="3" key="1">
    <citation type="submission" date="2015-03" db="EMBL/GenBank/DDBJ databases">
        <authorList>
            <consortium name="Pathogen Informatics"/>
        </authorList>
    </citation>
    <scope>NUCLEOTIDE SEQUENCE [LARGE SCALE GENOMIC DNA]</scope>
    <source>
        <strain evidence="3">NCTC11134</strain>
    </source>
</reference>
<protein>
    <submittedName>
        <fullName evidence="2">Steroid Delta-isomerase</fullName>
        <ecNumber evidence="2">5.3.3.1</ecNumber>
    </submittedName>
</protein>
<dbReference type="Proteomes" id="UP000057820">
    <property type="component" value="Chromosome 1"/>
</dbReference>
<organism evidence="2 3">
    <name type="scientific">Nocardia farcinica</name>
    <dbReference type="NCBI Taxonomy" id="37329"/>
    <lineage>
        <taxon>Bacteria</taxon>
        <taxon>Bacillati</taxon>
        <taxon>Actinomycetota</taxon>
        <taxon>Actinomycetes</taxon>
        <taxon>Mycobacteriales</taxon>
        <taxon>Nocardiaceae</taxon>
        <taxon>Nocardia</taxon>
    </lineage>
</organism>
<feature type="domain" description="SnoaL-like" evidence="1">
    <location>
        <begin position="9"/>
        <end position="111"/>
    </location>
</feature>
<dbReference type="GO" id="GO:0004769">
    <property type="term" value="F:steroid Delta-isomerase activity"/>
    <property type="evidence" value="ECO:0007669"/>
    <property type="project" value="UniProtKB-EC"/>
</dbReference>
<dbReference type="InterPro" id="IPR037401">
    <property type="entry name" value="SnoaL-like"/>
</dbReference>
<dbReference type="EC" id="5.3.3.1" evidence="2"/>